<dbReference type="EC" id="3.1.3.25" evidence="7"/>
<evidence type="ECO:0000313" key="9">
    <source>
        <dbReference type="Proteomes" id="UP001521116"/>
    </source>
</evidence>
<dbReference type="InterPro" id="IPR020550">
    <property type="entry name" value="Inositol_monophosphatase_CS"/>
</dbReference>
<dbReference type="PRINTS" id="PR00377">
    <property type="entry name" value="IMPHPHTASES"/>
</dbReference>
<comment type="pathway">
    <text evidence="7">Polyol metabolism; myo-inositol biosynthesis; myo-inositol from D-glucose 6-phosphate: step 2/2.</text>
</comment>
<dbReference type="InterPro" id="IPR020583">
    <property type="entry name" value="Inositol_monoP_metal-BS"/>
</dbReference>
<evidence type="ECO:0000313" key="8">
    <source>
        <dbReference type="EMBL" id="KAL1629103.1"/>
    </source>
</evidence>
<evidence type="ECO:0000256" key="7">
    <source>
        <dbReference type="RuleBase" id="RU364068"/>
    </source>
</evidence>
<organism evidence="8 9">
    <name type="scientific">Neofusicoccum ribis</name>
    <dbReference type="NCBI Taxonomy" id="45134"/>
    <lineage>
        <taxon>Eukaryota</taxon>
        <taxon>Fungi</taxon>
        <taxon>Dikarya</taxon>
        <taxon>Ascomycota</taxon>
        <taxon>Pezizomycotina</taxon>
        <taxon>Dothideomycetes</taxon>
        <taxon>Dothideomycetes incertae sedis</taxon>
        <taxon>Botryosphaeriales</taxon>
        <taxon>Botryosphaeriaceae</taxon>
        <taxon>Neofusicoccum</taxon>
    </lineage>
</organism>
<evidence type="ECO:0000256" key="3">
    <source>
        <dbReference type="ARBA" id="ARBA00009759"/>
    </source>
</evidence>
<dbReference type="EMBL" id="JAJVDC020000058">
    <property type="protein sequence ID" value="KAL1629103.1"/>
    <property type="molecule type" value="Genomic_DNA"/>
</dbReference>
<evidence type="ECO:0000256" key="6">
    <source>
        <dbReference type="ARBA" id="ARBA00022842"/>
    </source>
</evidence>
<sequence length="300" mass="31919">MSFSIDKLQEIRDCLVKVAKESAQIILSADPSTSASTSKKNTTDIVTETDKAVENLIATRLIAAYPEYDFVGEETFNPSGGGITPAPTFCVDPIDGTSNFVHGFPSVTTALGLLVDRRPAVGVVFNPFTRELWTAVRGAGALYQRGDDGEPRSLPLAGPPLRGLHHACVGVDWGVDRDGPDFELNARVFGALARSRAAGGRCVRSLRCTGSAAESVCRVAAGQLDAFWECGCFPWDVAAAWCVLAEAGGLLVDALPGEWSPGVDNERFLAVRPAAEGQRELVEEFWGVVGDGRSTYGPQS</sequence>
<comment type="similarity">
    <text evidence="3 7">Belongs to the inositol monophosphatase superfamily.</text>
</comment>
<dbReference type="PANTHER" id="PTHR20854:SF4">
    <property type="entry name" value="INOSITOL-1-MONOPHOSPHATASE-RELATED"/>
    <property type="match status" value="1"/>
</dbReference>
<keyword evidence="5 7" id="KW-0378">Hydrolase</keyword>
<keyword evidence="6 7" id="KW-0460">Magnesium</keyword>
<comment type="caution">
    <text evidence="8">The sequence shown here is derived from an EMBL/GenBank/DDBJ whole genome shotgun (WGS) entry which is preliminary data.</text>
</comment>
<comment type="cofactor">
    <cofactor evidence="2 7">
        <name>Mg(2+)</name>
        <dbReference type="ChEBI" id="CHEBI:18420"/>
    </cofactor>
</comment>
<gene>
    <name evidence="8" type="ORF">SLS56_005657</name>
</gene>
<evidence type="ECO:0000256" key="1">
    <source>
        <dbReference type="ARBA" id="ARBA00001033"/>
    </source>
</evidence>
<evidence type="ECO:0000256" key="5">
    <source>
        <dbReference type="ARBA" id="ARBA00022801"/>
    </source>
</evidence>
<evidence type="ECO:0000256" key="2">
    <source>
        <dbReference type="ARBA" id="ARBA00001946"/>
    </source>
</evidence>
<reference evidence="8 9" key="1">
    <citation type="submission" date="2024-02" db="EMBL/GenBank/DDBJ databases">
        <title>De novo assembly and annotation of 12 fungi associated with fruit tree decline syndrome in Ontario, Canada.</title>
        <authorList>
            <person name="Sulman M."/>
            <person name="Ellouze W."/>
            <person name="Ilyukhin E."/>
        </authorList>
    </citation>
    <scope>NUCLEOTIDE SEQUENCE [LARGE SCALE GENOMIC DNA]</scope>
    <source>
        <strain evidence="8 9">M1-105</strain>
    </source>
</reference>
<keyword evidence="4 7" id="KW-0479">Metal-binding</keyword>
<protein>
    <recommendedName>
        <fullName evidence="7">Inositol-1-monophosphatase</fullName>
        <ecNumber evidence="7">3.1.3.25</ecNumber>
    </recommendedName>
</protein>
<proteinExistence type="inferred from homology"/>
<comment type="catalytic activity">
    <reaction evidence="1 7">
        <text>a myo-inositol phosphate + H2O = myo-inositol + phosphate</text>
        <dbReference type="Rhea" id="RHEA:24056"/>
        <dbReference type="ChEBI" id="CHEBI:15377"/>
        <dbReference type="ChEBI" id="CHEBI:17268"/>
        <dbReference type="ChEBI" id="CHEBI:43474"/>
        <dbReference type="ChEBI" id="CHEBI:84139"/>
        <dbReference type="EC" id="3.1.3.25"/>
    </reaction>
</comment>
<evidence type="ECO:0000256" key="4">
    <source>
        <dbReference type="ARBA" id="ARBA00022723"/>
    </source>
</evidence>
<dbReference type="Proteomes" id="UP001521116">
    <property type="component" value="Unassembled WGS sequence"/>
</dbReference>
<dbReference type="PROSITE" id="PS00630">
    <property type="entry name" value="IMP_2"/>
    <property type="match status" value="1"/>
</dbReference>
<dbReference type="Pfam" id="PF00459">
    <property type="entry name" value="Inositol_P"/>
    <property type="match status" value="1"/>
</dbReference>
<keyword evidence="9" id="KW-1185">Reference proteome</keyword>
<dbReference type="PANTHER" id="PTHR20854">
    <property type="entry name" value="INOSITOL MONOPHOSPHATASE"/>
    <property type="match status" value="1"/>
</dbReference>
<dbReference type="Gene3D" id="3.40.190.80">
    <property type="match status" value="1"/>
</dbReference>
<dbReference type="PROSITE" id="PS00629">
    <property type="entry name" value="IMP_1"/>
    <property type="match status" value="1"/>
</dbReference>
<name>A0ABR3ST54_9PEZI</name>
<dbReference type="InterPro" id="IPR033942">
    <property type="entry name" value="IMPase"/>
</dbReference>
<dbReference type="InterPro" id="IPR000760">
    <property type="entry name" value="Inositol_monophosphatase-like"/>
</dbReference>
<accession>A0ABR3ST54</accession>
<dbReference type="CDD" id="cd01639">
    <property type="entry name" value="IMPase"/>
    <property type="match status" value="1"/>
</dbReference>
<dbReference type="SUPFAM" id="SSF56655">
    <property type="entry name" value="Carbohydrate phosphatase"/>
    <property type="match status" value="1"/>
</dbReference>
<dbReference type="Gene3D" id="3.30.540.10">
    <property type="entry name" value="Fructose-1,6-Bisphosphatase, subunit A, domain 1"/>
    <property type="match status" value="1"/>
</dbReference>